<dbReference type="PIRSF" id="PIRSF001365">
    <property type="entry name" value="DHDPS"/>
    <property type="match status" value="1"/>
</dbReference>
<comment type="similarity">
    <text evidence="3 12 13">Belongs to the DapA family.</text>
</comment>
<proteinExistence type="inferred from homology"/>
<evidence type="ECO:0000256" key="13">
    <source>
        <dbReference type="PIRNR" id="PIRNR001365"/>
    </source>
</evidence>
<keyword evidence="7 12" id="KW-0220">Diaminopimelate biosynthesis</keyword>
<dbReference type="Gene3D" id="3.20.20.70">
    <property type="entry name" value="Aldolase class I"/>
    <property type="match status" value="1"/>
</dbReference>
<accession>A0A9D2I635</accession>
<keyword evidence="5 12" id="KW-0963">Cytoplasm</keyword>
<dbReference type="GO" id="GO:0008840">
    <property type="term" value="F:4-hydroxy-tetrahydrodipicolinate synthase activity"/>
    <property type="evidence" value="ECO:0007669"/>
    <property type="project" value="UniProtKB-UniRule"/>
</dbReference>
<feature type="site" description="Part of a proton relay during catalysis" evidence="12">
    <location>
        <position position="109"/>
    </location>
</feature>
<evidence type="ECO:0000256" key="15">
    <source>
        <dbReference type="PIRSR" id="PIRSR001365-2"/>
    </source>
</evidence>
<evidence type="ECO:0000256" key="12">
    <source>
        <dbReference type="HAMAP-Rule" id="MF_00418"/>
    </source>
</evidence>
<comment type="subcellular location">
    <subcellularLocation>
        <location evidence="12">Cytoplasm</location>
    </subcellularLocation>
</comment>
<evidence type="ECO:0000256" key="4">
    <source>
        <dbReference type="ARBA" id="ARBA00012086"/>
    </source>
</evidence>
<dbReference type="PANTHER" id="PTHR12128:SF66">
    <property type="entry name" value="4-HYDROXY-2-OXOGLUTARATE ALDOLASE, MITOCHONDRIAL"/>
    <property type="match status" value="1"/>
</dbReference>
<dbReference type="InterPro" id="IPR013785">
    <property type="entry name" value="Aldolase_TIM"/>
</dbReference>
<dbReference type="InterPro" id="IPR020625">
    <property type="entry name" value="Schiff_base-form_aldolases_AS"/>
</dbReference>
<comment type="function">
    <text evidence="1 12">Catalyzes the condensation of (S)-aspartate-beta-semialdehyde [(S)-ASA] and pyruvate to 4-hydroxy-tetrahydrodipicolinate (HTPA).</text>
</comment>
<feature type="site" description="Part of a proton relay during catalysis" evidence="12">
    <location>
        <position position="46"/>
    </location>
</feature>
<evidence type="ECO:0000256" key="11">
    <source>
        <dbReference type="ARBA" id="ARBA00047836"/>
    </source>
</evidence>
<keyword evidence="8 12" id="KW-0457">Lysine biosynthesis</keyword>
<evidence type="ECO:0000256" key="7">
    <source>
        <dbReference type="ARBA" id="ARBA00022915"/>
    </source>
</evidence>
<evidence type="ECO:0000256" key="9">
    <source>
        <dbReference type="ARBA" id="ARBA00023239"/>
    </source>
</evidence>
<dbReference type="EMBL" id="DWYY01000045">
    <property type="protein sequence ID" value="HJA92238.1"/>
    <property type="molecule type" value="Genomic_DNA"/>
</dbReference>
<dbReference type="InterPro" id="IPR002220">
    <property type="entry name" value="DapA-like"/>
</dbReference>
<evidence type="ECO:0000256" key="2">
    <source>
        <dbReference type="ARBA" id="ARBA00005120"/>
    </source>
</evidence>
<name>A0A9D2I635_9FIRM</name>
<dbReference type="Proteomes" id="UP000886858">
    <property type="component" value="Unassembled WGS sequence"/>
</dbReference>
<feature type="active site" description="Schiff-base intermediate with substrate" evidence="12 14">
    <location>
        <position position="164"/>
    </location>
</feature>
<feature type="binding site" evidence="12 15">
    <location>
        <position position="47"/>
    </location>
    <ligand>
        <name>pyruvate</name>
        <dbReference type="ChEBI" id="CHEBI:15361"/>
    </ligand>
</feature>
<dbReference type="HAMAP" id="MF_00418">
    <property type="entry name" value="DapA"/>
    <property type="match status" value="1"/>
</dbReference>
<dbReference type="SMART" id="SM01130">
    <property type="entry name" value="DHDPS"/>
    <property type="match status" value="1"/>
</dbReference>
<dbReference type="PRINTS" id="PR00146">
    <property type="entry name" value="DHPICSNTHASE"/>
</dbReference>
<evidence type="ECO:0000256" key="10">
    <source>
        <dbReference type="ARBA" id="ARBA00023270"/>
    </source>
</evidence>
<dbReference type="EC" id="4.3.3.7" evidence="4 12"/>
<evidence type="ECO:0000256" key="1">
    <source>
        <dbReference type="ARBA" id="ARBA00003294"/>
    </source>
</evidence>
<evidence type="ECO:0000256" key="6">
    <source>
        <dbReference type="ARBA" id="ARBA00022605"/>
    </source>
</evidence>
<evidence type="ECO:0000256" key="8">
    <source>
        <dbReference type="ARBA" id="ARBA00023154"/>
    </source>
</evidence>
<dbReference type="GO" id="GO:0005829">
    <property type="term" value="C:cytosol"/>
    <property type="evidence" value="ECO:0007669"/>
    <property type="project" value="TreeGrafter"/>
</dbReference>
<dbReference type="NCBIfam" id="TIGR00674">
    <property type="entry name" value="dapA"/>
    <property type="match status" value="1"/>
</dbReference>
<keyword evidence="9 12" id="KW-0456">Lyase</keyword>
<sequence length="294" mass="31296">MAIFTGAGVAIITPFHEDGSVNYEKFAEHIEAQIAGGTDAIVVCGTTGEASTLTHEEHLDVIRFCVEKTAGRIPVIAGTGSNCTETAVYLSQEAEKAGVDGVLLVSPYYNKATQKGLYEHFKIIADSIHVPVLLYNIPGRTGVTIQPETVVKLCREVPNIVGVKDATSNISMIAKMMSLADGCVDLYSGNDNEVVPMLALGAKGVISVLSNIAPRQTHDMCAKFFEGDVAGSCKIQLDAIPLVDALFCEVNPIPVKKAMNLMGLEAGPLRRPLTEMEDADAAKLEAAMKDFGLL</sequence>
<evidence type="ECO:0000313" key="17">
    <source>
        <dbReference type="Proteomes" id="UP000886858"/>
    </source>
</evidence>
<evidence type="ECO:0000313" key="16">
    <source>
        <dbReference type="EMBL" id="HJA92238.1"/>
    </source>
</evidence>
<protein>
    <recommendedName>
        <fullName evidence="4 12">4-hydroxy-tetrahydrodipicolinate synthase</fullName>
        <shortName evidence="12">HTPA synthase</shortName>
        <ecNumber evidence="4 12">4.3.3.7</ecNumber>
    </recommendedName>
</protein>
<dbReference type="CDD" id="cd00950">
    <property type="entry name" value="DHDPS"/>
    <property type="match status" value="1"/>
</dbReference>
<keyword evidence="10 12" id="KW-0704">Schiff base</keyword>
<dbReference type="SUPFAM" id="SSF51569">
    <property type="entry name" value="Aldolase"/>
    <property type="match status" value="1"/>
</dbReference>
<dbReference type="GO" id="GO:0019877">
    <property type="term" value="P:diaminopimelate biosynthetic process"/>
    <property type="evidence" value="ECO:0007669"/>
    <property type="project" value="UniProtKB-UniRule"/>
</dbReference>
<comment type="catalytic activity">
    <reaction evidence="11 12">
        <text>L-aspartate 4-semialdehyde + pyruvate = (2S,4S)-4-hydroxy-2,3,4,5-tetrahydrodipicolinate + H2O + H(+)</text>
        <dbReference type="Rhea" id="RHEA:34171"/>
        <dbReference type="ChEBI" id="CHEBI:15361"/>
        <dbReference type="ChEBI" id="CHEBI:15377"/>
        <dbReference type="ChEBI" id="CHEBI:15378"/>
        <dbReference type="ChEBI" id="CHEBI:67139"/>
        <dbReference type="ChEBI" id="CHEBI:537519"/>
        <dbReference type="EC" id="4.3.3.7"/>
    </reaction>
</comment>
<dbReference type="PROSITE" id="PS00665">
    <property type="entry name" value="DHDPS_1"/>
    <property type="match status" value="1"/>
</dbReference>
<comment type="caution">
    <text evidence="16">The sequence shown here is derived from an EMBL/GenBank/DDBJ whole genome shotgun (WGS) entry which is preliminary data.</text>
</comment>
<comment type="caution">
    <text evidence="12">Was originally thought to be a dihydrodipicolinate synthase (DHDPS), catalyzing the condensation of (S)-aspartate-beta-semialdehyde [(S)-ASA] and pyruvate to dihydrodipicolinate (DHDP). However, it was shown in E.coli that the product of the enzymatic reaction is not dihydrodipicolinate but in fact (4S)-4-hydroxy-2,3,4,5-tetrahydro-(2S)-dipicolinic acid (HTPA), and that the consecutive dehydration reaction leading to DHDP is not spontaneous but catalyzed by DapB.</text>
</comment>
<reference evidence="16" key="1">
    <citation type="journal article" date="2021" name="PeerJ">
        <title>Extensive microbial diversity within the chicken gut microbiome revealed by metagenomics and culture.</title>
        <authorList>
            <person name="Gilroy R."/>
            <person name="Ravi A."/>
            <person name="Getino M."/>
            <person name="Pursley I."/>
            <person name="Horton D.L."/>
            <person name="Alikhan N.F."/>
            <person name="Baker D."/>
            <person name="Gharbi K."/>
            <person name="Hall N."/>
            <person name="Watson M."/>
            <person name="Adriaenssens E.M."/>
            <person name="Foster-Nyarko E."/>
            <person name="Jarju S."/>
            <person name="Secka A."/>
            <person name="Antonio M."/>
            <person name="Oren A."/>
            <person name="Chaudhuri R.R."/>
            <person name="La Ragione R."/>
            <person name="Hildebrand F."/>
            <person name="Pallen M.J."/>
        </authorList>
    </citation>
    <scope>NUCLEOTIDE SEQUENCE</scope>
    <source>
        <strain evidence="16">CHK179-7159</strain>
    </source>
</reference>
<dbReference type="GO" id="GO:0009089">
    <property type="term" value="P:lysine biosynthetic process via diaminopimelate"/>
    <property type="evidence" value="ECO:0007669"/>
    <property type="project" value="UniProtKB-UniRule"/>
</dbReference>
<feature type="binding site" evidence="12 15">
    <location>
        <position position="206"/>
    </location>
    <ligand>
        <name>pyruvate</name>
        <dbReference type="ChEBI" id="CHEBI:15361"/>
    </ligand>
</feature>
<dbReference type="InterPro" id="IPR005263">
    <property type="entry name" value="DapA"/>
</dbReference>
<dbReference type="PANTHER" id="PTHR12128">
    <property type="entry name" value="DIHYDRODIPICOLINATE SYNTHASE"/>
    <property type="match status" value="1"/>
</dbReference>
<gene>
    <name evidence="12 16" type="primary">dapA</name>
    <name evidence="16" type="ORF">H9717_03855</name>
</gene>
<comment type="pathway">
    <text evidence="2 12">Amino-acid biosynthesis; L-lysine biosynthesis via DAP pathway; (S)-tetrahydrodipicolinate from L-aspartate: step 3/4.</text>
</comment>
<dbReference type="AlphaFoldDB" id="A0A9D2I635"/>
<evidence type="ECO:0000256" key="3">
    <source>
        <dbReference type="ARBA" id="ARBA00007592"/>
    </source>
</evidence>
<dbReference type="Pfam" id="PF00701">
    <property type="entry name" value="DHDPS"/>
    <property type="match status" value="1"/>
</dbReference>
<keyword evidence="6 12" id="KW-0028">Amino-acid biosynthesis</keyword>
<feature type="active site" description="Proton donor/acceptor" evidence="12 14">
    <location>
        <position position="135"/>
    </location>
</feature>
<reference evidence="16" key="2">
    <citation type="submission" date="2021-04" db="EMBL/GenBank/DDBJ databases">
        <authorList>
            <person name="Gilroy R."/>
        </authorList>
    </citation>
    <scope>NUCLEOTIDE SEQUENCE</scope>
    <source>
        <strain evidence="16">CHK179-7159</strain>
    </source>
</reference>
<dbReference type="InterPro" id="IPR020624">
    <property type="entry name" value="Schiff_base-form_aldolases_CS"/>
</dbReference>
<evidence type="ECO:0000256" key="14">
    <source>
        <dbReference type="PIRSR" id="PIRSR001365-1"/>
    </source>
</evidence>
<evidence type="ECO:0000256" key="5">
    <source>
        <dbReference type="ARBA" id="ARBA00022490"/>
    </source>
</evidence>
<comment type="subunit">
    <text evidence="12">Homotetramer; dimer of dimers.</text>
</comment>
<organism evidence="16 17">
    <name type="scientific">Candidatus Eisenbergiella merdipullorum</name>
    <dbReference type="NCBI Taxonomy" id="2838553"/>
    <lineage>
        <taxon>Bacteria</taxon>
        <taxon>Bacillati</taxon>
        <taxon>Bacillota</taxon>
        <taxon>Clostridia</taxon>
        <taxon>Lachnospirales</taxon>
        <taxon>Lachnospiraceae</taxon>
        <taxon>Eisenbergiella</taxon>
    </lineage>
</organism>
<dbReference type="PROSITE" id="PS00666">
    <property type="entry name" value="DHDPS_2"/>
    <property type="match status" value="1"/>
</dbReference>